<organism evidence="1 2">
    <name type="scientific">Lentinus tigrinus ALCF2SS1-6</name>
    <dbReference type="NCBI Taxonomy" id="1328759"/>
    <lineage>
        <taxon>Eukaryota</taxon>
        <taxon>Fungi</taxon>
        <taxon>Dikarya</taxon>
        <taxon>Basidiomycota</taxon>
        <taxon>Agaricomycotina</taxon>
        <taxon>Agaricomycetes</taxon>
        <taxon>Polyporales</taxon>
        <taxon>Polyporaceae</taxon>
        <taxon>Lentinus</taxon>
    </lineage>
</organism>
<reference evidence="1" key="1">
    <citation type="journal article" date="2018" name="Genome Biol. Evol.">
        <title>Genomics and development of Lentinus tigrinus, a white-rot wood-decaying mushroom with dimorphic fruiting bodies.</title>
        <authorList>
            <person name="Wu B."/>
            <person name="Xu Z."/>
            <person name="Knudson A."/>
            <person name="Carlson A."/>
            <person name="Chen N."/>
            <person name="Kovaka S."/>
            <person name="LaButti K."/>
            <person name="Lipzen A."/>
            <person name="Pennachio C."/>
            <person name="Riley R."/>
            <person name="Schakwitz W."/>
            <person name="Umezawa K."/>
            <person name="Ohm R.A."/>
            <person name="Grigoriev I.V."/>
            <person name="Nagy L.G."/>
            <person name="Gibbons J."/>
            <person name="Hibbett D."/>
        </authorList>
    </citation>
    <scope>NUCLEOTIDE SEQUENCE [LARGE SCALE GENOMIC DNA]</scope>
    <source>
        <strain evidence="1">ALCF2SS1-6</strain>
    </source>
</reference>
<dbReference type="AlphaFoldDB" id="A0A5C2RPG6"/>
<evidence type="ECO:0000313" key="2">
    <source>
        <dbReference type="Proteomes" id="UP000313359"/>
    </source>
</evidence>
<sequence>VFMSIFKGGRNARYDIKEGDLVKAMVALGFEFTSRKGGSRRAFTPSTAQAVEAFGNTPYVYHIHEKVLDTHRQDLIKKDLGGIYKWAAESFELVAPPRKGPAKKRTKAAKKMYLLRICL</sequence>
<protein>
    <submittedName>
        <fullName evidence="1">Uncharacterized protein</fullName>
    </submittedName>
</protein>
<gene>
    <name evidence="1" type="ORF">L227DRAFT_568199</name>
</gene>
<evidence type="ECO:0000313" key="1">
    <source>
        <dbReference type="EMBL" id="RPD53021.1"/>
    </source>
</evidence>
<accession>A0A5C2RPG6</accession>
<dbReference type="Proteomes" id="UP000313359">
    <property type="component" value="Unassembled WGS sequence"/>
</dbReference>
<proteinExistence type="predicted"/>
<feature type="non-terminal residue" evidence="1">
    <location>
        <position position="1"/>
    </location>
</feature>
<dbReference type="EMBL" id="ML122331">
    <property type="protein sequence ID" value="RPD53021.1"/>
    <property type="molecule type" value="Genomic_DNA"/>
</dbReference>
<keyword evidence="2" id="KW-1185">Reference proteome</keyword>
<name>A0A5C2RPG6_9APHY</name>